<organism evidence="1 2">
    <name type="scientific">Lactiplantibacillus modestisalitolerans</name>
    <dbReference type="NCBI Taxonomy" id="1457219"/>
    <lineage>
        <taxon>Bacteria</taxon>
        <taxon>Bacillati</taxon>
        <taxon>Bacillota</taxon>
        <taxon>Bacilli</taxon>
        <taxon>Lactobacillales</taxon>
        <taxon>Lactobacillaceae</taxon>
        <taxon>Lactiplantibacillus</taxon>
    </lineage>
</organism>
<name>A0ABV5WWT1_9LACO</name>
<dbReference type="RefSeq" id="WP_379810972.1">
    <property type="nucleotide sequence ID" value="NZ_JBHLZY010000025.1"/>
</dbReference>
<comment type="caution">
    <text evidence="1">The sequence shown here is derived from an EMBL/GenBank/DDBJ whole genome shotgun (WGS) entry which is preliminary data.</text>
</comment>
<evidence type="ECO:0000313" key="1">
    <source>
        <dbReference type="EMBL" id="MFB9770260.1"/>
    </source>
</evidence>
<dbReference type="Proteomes" id="UP001589691">
    <property type="component" value="Unassembled WGS sequence"/>
</dbReference>
<dbReference type="EMBL" id="JBHLZY010000025">
    <property type="protein sequence ID" value="MFB9770260.1"/>
    <property type="molecule type" value="Genomic_DNA"/>
</dbReference>
<reference evidence="1 2" key="1">
    <citation type="submission" date="2024-09" db="EMBL/GenBank/DDBJ databases">
        <authorList>
            <person name="Sun Q."/>
            <person name="Mori K."/>
        </authorList>
    </citation>
    <scope>NUCLEOTIDE SEQUENCE [LARGE SCALE GENOMIC DNA]</scope>
    <source>
        <strain evidence="1 2">TBRC 4576</strain>
    </source>
</reference>
<keyword evidence="2" id="KW-1185">Reference proteome</keyword>
<evidence type="ECO:0000313" key="2">
    <source>
        <dbReference type="Proteomes" id="UP001589691"/>
    </source>
</evidence>
<proteinExistence type="predicted"/>
<gene>
    <name evidence="1" type="ORF">ACFFLI_10345</name>
</gene>
<accession>A0ABV5WWT1</accession>
<sequence length="48" mass="5421">MNPTTRLLDPLQDFRMMLSTTLRPISLTTRPVPSRFLSLPASTSAIIY</sequence>
<protein>
    <submittedName>
        <fullName evidence="1">Uncharacterized protein</fullName>
    </submittedName>
</protein>